<proteinExistence type="predicted"/>
<protein>
    <submittedName>
        <fullName evidence="1">Uncharacterized protein</fullName>
    </submittedName>
</protein>
<dbReference type="PANTHER" id="PTHR46954:SF1">
    <property type="entry name" value="C2H2-TYPE DOMAIN-CONTAINING PROTEIN"/>
    <property type="match status" value="1"/>
</dbReference>
<dbReference type="PANTHER" id="PTHR46954">
    <property type="entry name" value="C2H2-TYPE DOMAIN-CONTAINING PROTEIN"/>
    <property type="match status" value="1"/>
</dbReference>
<evidence type="ECO:0000313" key="1">
    <source>
        <dbReference type="EMBL" id="KZR95743.1"/>
    </source>
</evidence>
<organism evidence="1 2">
    <name type="scientific">Daphnia magna</name>
    <dbReference type="NCBI Taxonomy" id="35525"/>
    <lineage>
        <taxon>Eukaryota</taxon>
        <taxon>Metazoa</taxon>
        <taxon>Ecdysozoa</taxon>
        <taxon>Arthropoda</taxon>
        <taxon>Crustacea</taxon>
        <taxon>Branchiopoda</taxon>
        <taxon>Diplostraca</taxon>
        <taxon>Cladocera</taxon>
        <taxon>Anomopoda</taxon>
        <taxon>Daphniidae</taxon>
        <taxon>Daphnia</taxon>
    </lineage>
</organism>
<sequence>LTKDGFHVKRSSVYLRLQPKRSSSHQGKRHIDTVPVRLIRAQNDFHKSHPDQRLCQATIRTMDELASLLGPSEVCYISQDDKARYL</sequence>
<dbReference type="OrthoDB" id="2433005at2759"/>
<gene>
    <name evidence="1" type="ORF">APZ42_010320</name>
</gene>
<feature type="non-terminal residue" evidence="1">
    <location>
        <position position="1"/>
    </location>
</feature>
<accession>A0A164DG36</accession>
<dbReference type="EMBL" id="LRGB01027347">
    <property type="protein sequence ID" value="KZR95743.1"/>
    <property type="molecule type" value="Genomic_DNA"/>
</dbReference>
<dbReference type="Proteomes" id="UP000076858">
    <property type="component" value="Unassembled WGS sequence"/>
</dbReference>
<comment type="caution">
    <text evidence="1">The sequence shown here is derived from an EMBL/GenBank/DDBJ whole genome shotgun (WGS) entry which is preliminary data.</text>
</comment>
<keyword evidence="2" id="KW-1185">Reference proteome</keyword>
<name>A0A164DG36_9CRUS</name>
<dbReference type="AlphaFoldDB" id="A0A164DG36"/>
<evidence type="ECO:0000313" key="2">
    <source>
        <dbReference type="Proteomes" id="UP000076858"/>
    </source>
</evidence>
<reference evidence="1 2" key="1">
    <citation type="submission" date="2016-03" db="EMBL/GenBank/DDBJ databases">
        <title>EvidentialGene: Evidence-directed Construction of Genes on Genomes.</title>
        <authorList>
            <person name="Gilbert D.G."/>
            <person name="Choi J.-H."/>
            <person name="Mockaitis K."/>
            <person name="Colbourne J."/>
            <person name="Pfrender M."/>
        </authorList>
    </citation>
    <scope>NUCLEOTIDE SEQUENCE [LARGE SCALE GENOMIC DNA]</scope>
    <source>
        <strain evidence="1 2">Xinb3</strain>
        <tissue evidence="1">Complete organism</tissue>
    </source>
</reference>